<evidence type="ECO:0000256" key="2">
    <source>
        <dbReference type="ARBA" id="ARBA00023015"/>
    </source>
</evidence>
<dbReference type="EMBL" id="WHWC01000002">
    <property type="protein sequence ID" value="KAG8387485.1"/>
    <property type="molecule type" value="Genomic_DNA"/>
</dbReference>
<keyword evidence="4" id="KW-0804">Transcription</keyword>
<keyword evidence="2" id="KW-0805">Transcription regulation</keyword>
<sequence>MAGVTGASLNFFKFMFGPTWHEQMFVAEHKLEEMFVMLFRHQGNMHFNVNIYDQTACEYITRNEDADSEGKTLPTRAWMCFNLIDFDLAILNVPAAGSNTWTVHLQWVSRLDQSGIPSPQMFALKVGWLEFANAN</sequence>
<evidence type="ECO:0000256" key="5">
    <source>
        <dbReference type="ARBA" id="ARBA00023242"/>
    </source>
</evidence>
<evidence type="ECO:0000256" key="3">
    <source>
        <dbReference type="ARBA" id="ARBA00023125"/>
    </source>
</evidence>
<dbReference type="Proteomes" id="UP000826271">
    <property type="component" value="Unassembled WGS sequence"/>
</dbReference>
<reference evidence="6" key="1">
    <citation type="submission" date="2019-10" db="EMBL/GenBank/DDBJ databases">
        <authorList>
            <person name="Zhang R."/>
            <person name="Pan Y."/>
            <person name="Wang J."/>
            <person name="Ma R."/>
            <person name="Yu S."/>
        </authorList>
    </citation>
    <scope>NUCLEOTIDE SEQUENCE</scope>
    <source>
        <strain evidence="6">LA-IB0</strain>
        <tissue evidence="6">Leaf</tissue>
    </source>
</reference>
<dbReference type="Gene3D" id="2.40.330.10">
    <property type="entry name" value="DNA-binding pseudobarrel domain"/>
    <property type="match status" value="1"/>
</dbReference>
<dbReference type="GO" id="GO:0005634">
    <property type="term" value="C:nucleus"/>
    <property type="evidence" value="ECO:0007669"/>
    <property type="project" value="UniProtKB-SubCell"/>
</dbReference>
<name>A0AAV6Y146_9LAMI</name>
<dbReference type="GO" id="GO:0003677">
    <property type="term" value="F:DNA binding"/>
    <property type="evidence" value="ECO:0007669"/>
    <property type="project" value="UniProtKB-KW"/>
</dbReference>
<proteinExistence type="predicted"/>
<evidence type="ECO:0000256" key="4">
    <source>
        <dbReference type="ARBA" id="ARBA00023163"/>
    </source>
</evidence>
<comment type="caution">
    <text evidence="6">The sequence shown here is derived from an EMBL/GenBank/DDBJ whole genome shotgun (WGS) entry which is preliminary data.</text>
</comment>
<evidence type="ECO:0000313" key="7">
    <source>
        <dbReference type="Proteomes" id="UP000826271"/>
    </source>
</evidence>
<keyword evidence="7" id="KW-1185">Reference proteome</keyword>
<accession>A0AAV6Y146</accession>
<evidence type="ECO:0000313" key="6">
    <source>
        <dbReference type="EMBL" id="KAG8387485.1"/>
    </source>
</evidence>
<keyword evidence="5" id="KW-0539">Nucleus</keyword>
<evidence type="ECO:0000256" key="1">
    <source>
        <dbReference type="ARBA" id="ARBA00004123"/>
    </source>
</evidence>
<comment type="subcellular location">
    <subcellularLocation>
        <location evidence="1">Nucleus</location>
    </subcellularLocation>
</comment>
<protein>
    <submittedName>
        <fullName evidence="6">Uncharacterized protein</fullName>
    </submittedName>
</protein>
<organism evidence="6 7">
    <name type="scientific">Buddleja alternifolia</name>
    <dbReference type="NCBI Taxonomy" id="168488"/>
    <lineage>
        <taxon>Eukaryota</taxon>
        <taxon>Viridiplantae</taxon>
        <taxon>Streptophyta</taxon>
        <taxon>Embryophyta</taxon>
        <taxon>Tracheophyta</taxon>
        <taxon>Spermatophyta</taxon>
        <taxon>Magnoliopsida</taxon>
        <taxon>eudicotyledons</taxon>
        <taxon>Gunneridae</taxon>
        <taxon>Pentapetalae</taxon>
        <taxon>asterids</taxon>
        <taxon>lamiids</taxon>
        <taxon>Lamiales</taxon>
        <taxon>Scrophulariaceae</taxon>
        <taxon>Buddlejeae</taxon>
        <taxon>Buddleja</taxon>
    </lineage>
</organism>
<gene>
    <name evidence="6" type="ORF">BUALT_Bualt02G0026100</name>
</gene>
<dbReference type="InterPro" id="IPR015300">
    <property type="entry name" value="DNA-bd_pseudobarrel_sf"/>
</dbReference>
<dbReference type="AlphaFoldDB" id="A0AAV6Y146"/>
<keyword evidence="3" id="KW-0238">DNA-binding</keyword>